<feature type="transmembrane region" description="Helical" evidence="7">
    <location>
        <begin position="47"/>
        <end position="68"/>
    </location>
</feature>
<keyword evidence="6" id="KW-0769">Symport</keyword>
<comment type="similarity">
    <text evidence="6">Belongs to the sodium:neurotransmitter symporter (SNF) (TC 2.A.22) family.</text>
</comment>
<dbReference type="InterPro" id="IPR000175">
    <property type="entry name" value="Na/ntran_symport"/>
</dbReference>
<evidence type="ECO:0000256" key="4">
    <source>
        <dbReference type="ARBA" id="ARBA00022989"/>
    </source>
</evidence>
<feature type="transmembrane region" description="Helical" evidence="7">
    <location>
        <begin position="318"/>
        <end position="338"/>
    </location>
</feature>
<evidence type="ECO:0000256" key="3">
    <source>
        <dbReference type="ARBA" id="ARBA00022692"/>
    </source>
</evidence>
<feature type="transmembrane region" description="Helical" evidence="7">
    <location>
        <begin position="224"/>
        <end position="244"/>
    </location>
</feature>
<accession>A0ABY5AJ21</accession>
<organism evidence="8 9">
    <name type="scientific">Arcanobacterium pinnipediorum</name>
    <dbReference type="NCBI Taxonomy" id="1503041"/>
    <lineage>
        <taxon>Bacteria</taxon>
        <taxon>Bacillati</taxon>
        <taxon>Actinomycetota</taxon>
        <taxon>Actinomycetes</taxon>
        <taxon>Actinomycetales</taxon>
        <taxon>Actinomycetaceae</taxon>
        <taxon>Arcanobacterium</taxon>
    </lineage>
</organism>
<dbReference type="PANTHER" id="PTHR11616">
    <property type="entry name" value="SODIUM/CHLORIDE DEPENDENT TRANSPORTER"/>
    <property type="match status" value="1"/>
</dbReference>
<evidence type="ECO:0000256" key="1">
    <source>
        <dbReference type="ARBA" id="ARBA00004141"/>
    </source>
</evidence>
<evidence type="ECO:0000313" key="8">
    <source>
        <dbReference type="EMBL" id="USR79178.1"/>
    </source>
</evidence>
<reference evidence="8" key="1">
    <citation type="submission" date="2022-06" db="EMBL/GenBank/DDBJ databases">
        <title>Complete Genome Sequence of Arcanobacterium pinnipediorum strain DSM 28752 isolated from a harbour seal.</title>
        <authorList>
            <person name="Borowiak M."/>
            <person name="Kreitlow A."/>
            <person name="Alssahen M."/>
            <person name="Malorny B."/>
            <person name="Laemmler C."/>
            <person name="Prenger-Berninghoff E."/>
            <person name="Siebert U."/>
            <person name="Ploetz M."/>
            <person name="Abdulmawjood A."/>
        </authorList>
    </citation>
    <scope>NUCLEOTIDE SEQUENCE</scope>
    <source>
        <strain evidence="8">DSM 28752</strain>
    </source>
</reference>
<evidence type="ECO:0000313" key="9">
    <source>
        <dbReference type="Proteomes" id="UP001056109"/>
    </source>
</evidence>
<evidence type="ECO:0000256" key="5">
    <source>
        <dbReference type="ARBA" id="ARBA00023136"/>
    </source>
</evidence>
<keyword evidence="3 6" id="KW-0812">Transmembrane</keyword>
<proteinExistence type="inferred from homology"/>
<dbReference type="PANTHER" id="PTHR11616:SF240">
    <property type="entry name" value="BLOATED TUBULES, ISOFORM B-RELATED"/>
    <property type="match status" value="1"/>
</dbReference>
<evidence type="ECO:0000256" key="7">
    <source>
        <dbReference type="SAM" id="Phobius"/>
    </source>
</evidence>
<keyword evidence="2 6" id="KW-0813">Transport</keyword>
<gene>
    <name evidence="8" type="ORF">NG665_07295</name>
</gene>
<keyword evidence="9" id="KW-1185">Reference proteome</keyword>
<feature type="transmembrane region" description="Helical" evidence="7">
    <location>
        <begin position="16"/>
        <end position="35"/>
    </location>
</feature>
<dbReference type="PRINTS" id="PR00176">
    <property type="entry name" value="NANEUSMPORT"/>
</dbReference>
<name>A0ABY5AJ21_9ACTO</name>
<dbReference type="Pfam" id="PF00209">
    <property type="entry name" value="SNF"/>
    <property type="match status" value="2"/>
</dbReference>
<evidence type="ECO:0000256" key="6">
    <source>
        <dbReference type="RuleBase" id="RU003732"/>
    </source>
</evidence>
<feature type="transmembrane region" description="Helical" evidence="7">
    <location>
        <begin position="179"/>
        <end position="204"/>
    </location>
</feature>
<evidence type="ECO:0000256" key="2">
    <source>
        <dbReference type="ARBA" id="ARBA00022448"/>
    </source>
</evidence>
<keyword evidence="5 7" id="KW-0472">Membrane</keyword>
<sequence>MSSTTKTREVWSSRTVFLAAAIGSAIGLGNIWRFPYIAYENGGGAFLIPYVIALVTGGISMLFFDYAIGHRFRGAPPLAFRRISKHTEVLGWVQTLVTFFISVYYMAILAWAGYYTYYSITLAWGDDPEAFFLNEFLQLDGSSVFTGGYLPGLTLVLGGIWLVLLFVMSKGVEHGVGKVSKIAVPLLIVLFLAITVRAVFLPGAAQGLNTFFAPDWSALLKPSVWMAGYGQIFYSLAVGFGIMLTQASYLKRRTDVTTTAWTVGFANSSFEVLAGIGVFSVLGYMAMSSGQEVGEVVSSGIGLAFIAFPKIISLMPGGALFGVLFFGSLFLAGFTSMFSVIEVPISAAMDKFGWARRKAVILVGGFAALVSVALFPTTTGLGTLDIMDKFINVFGIVAIALVTLVIVGWGLRMFPVLSRHLDAISTIRTRGWWVGAVGVVTPIVLAVTLVGDTRELLINPYGGYTATQLLVYGWGLAVVIWVGSFILSRLPWAQGTQFEAPAEFAFDLKKTAQMDAGRTHDFDAEVAQHGKEGE</sequence>
<feature type="transmembrane region" description="Helical" evidence="7">
    <location>
        <begin position="390"/>
        <end position="411"/>
    </location>
</feature>
<feature type="transmembrane region" description="Helical" evidence="7">
    <location>
        <begin position="359"/>
        <end position="378"/>
    </location>
</feature>
<feature type="transmembrane region" description="Helical" evidence="7">
    <location>
        <begin position="149"/>
        <end position="167"/>
    </location>
</feature>
<dbReference type="InterPro" id="IPR037272">
    <property type="entry name" value="SNS_sf"/>
</dbReference>
<keyword evidence="4 7" id="KW-1133">Transmembrane helix</keyword>
<dbReference type="CDD" id="cd10334">
    <property type="entry name" value="SLC6sbd_u1"/>
    <property type="match status" value="1"/>
</dbReference>
<dbReference type="PROSITE" id="PS00610">
    <property type="entry name" value="NA_NEUROTRAN_SYMP_1"/>
    <property type="match status" value="1"/>
</dbReference>
<dbReference type="RefSeq" id="WP_252673052.1">
    <property type="nucleotide sequence ID" value="NZ_CP099547.1"/>
</dbReference>
<comment type="subcellular location">
    <subcellularLocation>
        <location evidence="1">Membrane</location>
        <topology evidence="1">Multi-pass membrane protein</topology>
    </subcellularLocation>
</comment>
<dbReference type="Proteomes" id="UP001056109">
    <property type="component" value="Chromosome"/>
</dbReference>
<protein>
    <recommendedName>
        <fullName evidence="6">Transporter</fullName>
    </recommendedName>
</protein>
<feature type="transmembrane region" description="Helical" evidence="7">
    <location>
        <begin position="471"/>
        <end position="488"/>
    </location>
</feature>
<dbReference type="NCBIfam" id="NF037979">
    <property type="entry name" value="Na_transp"/>
    <property type="match status" value="1"/>
</dbReference>
<dbReference type="SUPFAM" id="SSF161070">
    <property type="entry name" value="SNF-like"/>
    <property type="match status" value="1"/>
</dbReference>
<feature type="transmembrane region" description="Helical" evidence="7">
    <location>
        <begin position="432"/>
        <end position="451"/>
    </location>
</feature>
<dbReference type="EMBL" id="CP099547">
    <property type="protein sequence ID" value="USR79178.1"/>
    <property type="molecule type" value="Genomic_DNA"/>
</dbReference>
<dbReference type="PROSITE" id="PS50267">
    <property type="entry name" value="NA_NEUROTRAN_SYMP_3"/>
    <property type="match status" value="1"/>
</dbReference>
<feature type="transmembrane region" description="Helical" evidence="7">
    <location>
        <begin position="89"/>
        <end position="114"/>
    </location>
</feature>